<keyword evidence="1" id="KW-0812">Transmembrane</keyword>
<protein>
    <submittedName>
        <fullName evidence="2">LPS O-antigen subunit length determinant protein (WzzB/FepE family)</fullName>
    </submittedName>
</protein>
<gene>
    <name evidence="2" type="ORF">J2T57_003353</name>
</gene>
<reference evidence="2" key="1">
    <citation type="submission" date="2022-03" db="EMBL/GenBank/DDBJ databases">
        <title>Genomic Encyclopedia of Type Strains, Phase III (KMG-III): the genomes of soil and plant-associated and newly described type strains.</title>
        <authorList>
            <person name="Whitman W."/>
        </authorList>
    </citation>
    <scope>NUCLEOTIDE SEQUENCE</scope>
    <source>
        <strain evidence="2">ANL 6-2</strain>
    </source>
</reference>
<dbReference type="EMBL" id="JALJXV010000008">
    <property type="protein sequence ID" value="MCP1676194.1"/>
    <property type="molecule type" value="Genomic_DNA"/>
</dbReference>
<sequence>MTQTQWLVMILIGELAIILALVLALVGILAMRKRGRDRAAADKLFNRVRASEASRQQWLRDTLATRGGLEGDALEAKINEVINAERRFYEQFMDLYVNRDTEAAEQMPERVDELVRPYVDIEGATVSDPGNTAESAATPAKPEVQPDVVDDIPVSATPAVLQERTRKLAADVTIYRQTLNRVFAEYTAMFGVHVDASRELSAQEIIDRLESGQLADPDEAPPTRGD</sequence>
<keyword evidence="1" id="KW-1133">Transmembrane helix</keyword>
<dbReference type="RefSeq" id="WP_253481317.1">
    <property type="nucleotide sequence ID" value="NZ_JALJXV010000008.1"/>
</dbReference>
<keyword evidence="3" id="KW-1185">Reference proteome</keyword>
<dbReference type="AlphaFoldDB" id="A0AAE3G5U6"/>
<accession>A0AAE3G5U6</accession>
<evidence type="ECO:0000313" key="2">
    <source>
        <dbReference type="EMBL" id="MCP1676194.1"/>
    </source>
</evidence>
<evidence type="ECO:0000313" key="3">
    <source>
        <dbReference type="Proteomes" id="UP001205843"/>
    </source>
</evidence>
<keyword evidence="1" id="KW-0472">Membrane</keyword>
<feature type="transmembrane region" description="Helical" evidence="1">
    <location>
        <begin position="6"/>
        <end position="30"/>
    </location>
</feature>
<comment type="caution">
    <text evidence="2">The sequence shown here is derived from an EMBL/GenBank/DDBJ whole genome shotgun (WGS) entry which is preliminary data.</text>
</comment>
<evidence type="ECO:0000256" key="1">
    <source>
        <dbReference type="SAM" id="Phobius"/>
    </source>
</evidence>
<name>A0AAE3G5U6_9GAMM</name>
<proteinExistence type="predicted"/>
<organism evidence="2 3">
    <name type="scientific">Natronocella acetinitrilica</name>
    <dbReference type="NCBI Taxonomy" id="414046"/>
    <lineage>
        <taxon>Bacteria</taxon>
        <taxon>Pseudomonadati</taxon>
        <taxon>Pseudomonadota</taxon>
        <taxon>Gammaproteobacteria</taxon>
        <taxon>Chromatiales</taxon>
        <taxon>Ectothiorhodospiraceae</taxon>
        <taxon>Natronocella</taxon>
    </lineage>
</organism>
<dbReference type="Proteomes" id="UP001205843">
    <property type="component" value="Unassembled WGS sequence"/>
</dbReference>